<dbReference type="Pfam" id="PF03401">
    <property type="entry name" value="TctC"/>
    <property type="match status" value="1"/>
</dbReference>
<sequence length="325" mass="34584">MRRALTTAVAAVAALLGSLPPTAAYAAFPERPIRIVVPVPPGGIIDQVVRIITPPMAEMLKQPIVVENRPGASGNIAASFVARSTPDGYTMLAGYSMFHVGNPVMFHKLDWDPVKDFAPVAMLVSSPHVIAVNPKLPVKTLQELVDYAKAHPNELNYATSGNGSVPHIGMELFKQRTGVQITHVPYKGAGPAIQDVLSGNVQMTVATPPSLAGFVTNGRLRPLAIAAKSRIPMLPDVPTTAEAGFPGFELEAWVALFAPAGTPQDVVAALSDAARKSLQTDKVKDALAAAGVSAWYLNPPGLDQQVRKDIDYWQPVIRKANITIE</sequence>
<keyword evidence="4" id="KW-1185">Reference proteome</keyword>
<evidence type="ECO:0000256" key="1">
    <source>
        <dbReference type="ARBA" id="ARBA00006987"/>
    </source>
</evidence>
<evidence type="ECO:0000313" key="3">
    <source>
        <dbReference type="EMBL" id="OZI20681.1"/>
    </source>
</evidence>
<feature type="signal peptide" evidence="2">
    <location>
        <begin position="1"/>
        <end position="26"/>
    </location>
</feature>
<dbReference type="PIRSF" id="PIRSF017082">
    <property type="entry name" value="YflP"/>
    <property type="match status" value="1"/>
</dbReference>
<evidence type="ECO:0000256" key="2">
    <source>
        <dbReference type="SAM" id="SignalP"/>
    </source>
</evidence>
<comment type="caution">
    <text evidence="3">The sequence shown here is derived from an EMBL/GenBank/DDBJ whole genome shotgun (WGS) entry which is preliminary data.</text>
</comment>
<proteinExistence type="inferred from homology"/>
<dbReference type="PANTHER" id="PTHR42928:SF5">
    <property type="entry name" value="BLR1237 PROTEIN"/>
    <property type="match status" value="1"/>
</dbReference>
<dbReference type="Gene3D" id="3.40.190.150">
    <property type="entry name" value="Bordetella uptake gene, domain 1"/>
    <property type="match status" value="1"/>
</dbReference>
<dbReference type="OrthoDB" id="8678477at2"/>
<dbReference type="AlphaFoldDB" id="A0A261R6T1"/>
<protein>
    <submittedName>
        <fullName evidence="3">ABC transporter substrate-binding protein</fullName>
    </submittedName>
</protein>
<name>A0A261R6T1_9BORD</name>
<evidence type="ECO:0000313" key="4">
    <source>
        <dbReference type="Proteomes" id="UP000216857"/>
    </source>
</evidence>
<keyword evidence="2" id="KW-0732">Signal</keyword>
<dbReference type="Proteomes" id="UP000216857">
    <property type="component" value="Unassembled WGS sequence"/>
</dbReference>
<comment type="similarity">
    <text evidence="1">Belongs to the UPF0065 (bug) family.</text>
</comment>
<accession>A0A261R6T1</accession>
<dbReference type="RefSeq" id="WP_094849258.1">
    <property type="nucleotide sequence ID" value="NZ_NEVJ01000003.1"/>
</dbReference>
<organism evidence="3 4">
    <name type="scientific">Bordetella genomosp. 9</name>
    <dbReference type="NCBI Taxonomy" id="1416803"/>
    <lineage>
        <taxon>Bacteria</taxon>
        <taxon>Pseudomonadati</taxon>
        <taxon>Pseudomonadota</taxon>
        <taxon>Betaproteobacteria</taxon>
        <taxon>Burkholderiales</taxon>
        <taxon>Alcaligenaceae</taxon>
        <taxon>Bordetella</taxon>
    </lineage>
</organism>
<dbReference type="SUPFAM" id="SSF53850">
    <property type="entry name" value="Periplasmic binding protein-like II"/>
    <property type="match status" value="1"/>
</dbReference>
<dbReference type="PANTHER" id="PTHR42928">
    <property type="entry name" value="TRICARBOXYLATE-BINDING PROTEIN"/>
    <property type="match status" value="1"/>
</dbReference>
<dbReference type="EMBL" id="NEVJ01000003">
    <property type="protein sequence ID" value="OZI20681.1"/>
    <property type="molecule type" value="Genomic_DNA"/>
</dbReference>
<feature type="chain" id="PRO_5012853880" evidence="2">
    <location>
        <begin position="27"/>
        <end position="325"/>
    </location>
</feature>
<reference evidence="3" key="1">
    <citation type="submission" date="2017-05" db="EMBL/GenBank/DDBJ databases">
        <title>Complete and WGS of Bordetella genogroups.</title>
        <authorList>
            <person name="Spilker T."/>
            <person name="Lipuma J."/>
        </authorList>
    </citation>
    <scope>NUCLEOTIDE SEQUENCE</scope>
    <source>
        <strain evidence="3">AU21707</strain>
    </source>
</reference>
<dbReference type="Gene3D" id="3.40.190.10">
    <property type="entry name" value="Periplasmic binding protein-like II"/>
    <property type="match status" value="1"/>
</dbReference>
<dbReference type="CDD" id="cd07012">
    <property type="entry name" value="PBP2_Bug_TTT"/>
    <property type="match status" value="1"/>
</dbReference>
<dbReference type="InterPro" id="IPR042100">
    <property type="entry name" value="Bug_dom1"/>
</dbReference>
<gene>
    <name evidence="3" type="ORF">CAL26_24695</name>
</gene>
<dbReference type="InterPro" id="IPR005064">
    <property type="entry name" value="BUG"/>
</dbReference>